<evidence type="ECO:0000256" key="1">
    <source>
        <dbReference type="SAM" id="MobiDB-lite"/>
    </source>
</evidence>
<comment type="caution">
    <text evidence="3">The sequence shown here is derived from an EMBL/GenBank/DDBJ whole genome shotgun (WGS) entry which is preliminary data.</text>
</comment>
<feature type="transmembrane region" description="Helical" evidence="2">
    <location>
        <begin position="210"/>
        <end position="230"/>
    </location>
</feature>
<feature type="transmembrane region" description="Helical" evidence="2">
    <location>
        <begin position="74"/>
        <end position="92"/>
    </location>
</feature>
<accession>A0ABQ3YUD7</accession>
<feature type="transmembrane region" description="Helical" evidence="2">
    <location>
        <begin position="416"/>
        <end position="436"/>
    </location>
</feature>
<feature type="transmembrane region" description="Helical" evidence="2">
    <location>
        <begin position="315"/>
        <end position="340"/>
    </location>
</feature>
<feature type="transmembrane region" description="Helical" evidence="2">
    <location>
        <begin position="176"/>
        <end position="198"/>
    </location>
</feature>
<feature type="transmembrane region" description="Helical" evidence="2">
    <location>
        <begin position="269"/>
        <end position="294"/>
    </location>
</feature>
<dbReference type="Proteomes" id="UP000637628">
    <property type="component" value="Unassembled WGS sequence"/>
</dbReference>
<feature type="transmembrane region" description="Helical" evidence="2">
    <location>
        <begin position="112"/>
        <end position="136"/>
    </location>
</feature>
<keyword evidence="2" id="KW-1133">Transmembrane helix</keyword>
<evidence type="ECO:0008006" key="5">
    <source>
        <dbReference type="Google" id="ProtNLM"/>
    </source>
</evidence>
<sequence>MSRLAHRFLDAAARRWPAEIRDEMAQEWHAELAAIETEPGGKRRSFAYALSLLLSPPVKDRTGAPRGWAETTGALAPAGALILTGLLTLGVARGADLLTSFLFDLAGLDPYVLAWPSAIANGVLVAVWCLLAGRWLGRRVPLEETARLGPAASAAFAPLLFVPALLIPAVTDSDPLYIAGLLIGLLVWVPGMAALGAAVARGRRGLPSMLIGTPLLGVLGAMAATLPMIVAGPGGPSVGLRAAAASLLNGTVPDEYMVIPEGALSSRGFYFFGPWAITLATFGVLALAFGTAALRPLPQLAPTASPAGDEPAPRPSIVVAVGAAGVALAVIAWAYTVTILSPGMLTVSATAPMPGGDGEIYLWVAELRWSAILMAALAMLIATADRRRALAATLVLAGALVAADGVLVRVHAAGAGGLRLTLLIGAVLVAAAWLVARGPLPGAGVTTVVRRRAGAAAVIAAGCAPLLLTQGTPGVNHPFLPAGLQLTTTGLVVLGMLLAAIPAVTLSRYRVPAWAAVLLIGVPVVAVTVAGFAPVSTESEDTGYGALGALVGLPVAIVVLALLRRHRPRRRGRTAALWTLLTLAGLPATFAILFTGVALTSIVPDLLFAVEGLGYPADGISFVPGAVLLMTPFAALMSARLDGRPGQGEQAAQPWPAPDPLSSGETVPG</sequence>
<dbReference type="EMBL" id="BOML01000021">
    <property type="protein sequence ID" value="GIE01220.1"/>
    <property type="molecule type" value="Genomic_DNA"/>
</dbReference>
<feature type="transmembrane region" description="Helical" evidence="2">
    <location>
        <begin position="148"/>
        <end position="170"/>
    </location>
</feature>
<feature type="region of interest" description="Disordered" evidence="1">
    <location>
        <begin position="644"/>
        <end position="669"/>
    </location>
</feature>
<feature type="transmembrane region" description="Helical" evidence="2">
    <location>
        <begin position="619"/>
        <end position="637"/>
    </location>
</feature>
<organism evidence="3 4">
    <name type="scientific">Paractinoplanes durhamensis</name>
    <dbReference type="NCBI Taxonomy" id="113563"/>
    <lineage>
        <taxon>Bacteria</taxon>
        <taxon>Bacillati</taxon>
        <taxon>Actinomycetota</taxon>
        <taxon>Actinomycetes</taxon>
        <taxon>Micromonosporales</taxon>
        <taxon>Micromonosporaceae</taxon>
        <taxon>Paractinoplanes</taxon>
    </lineage>
</organism>
<feature type="transmembrane region" description="Helical" evidence="2">
    <location>
        <begin position="389"/>
        <end position="410"/>
    </location>
</feature>
<feature type="transmembrane region" description="Helical" evidence="2">
    <location>
        <begin position="480"/>
        <end position="501"/>
    </location>
</feature>
<proteinExistence type="predicted"/>
<feature type="transmembrane region" description="Helical" evidence="2">
    <location>
        <begin position="513"/>
        <end position="532"/>
    </location>
</feature>
<feature type="transmembrane region" description="Helical" evidence="2">
    <location>
        <begin position="360"/>
        <end position="382"/>
    </location>
</feature>
<evidence type="ECO:0000313" key="3">
    <source>
        <dbReference type="EMBL" id="GIE01220.1"/>
    </source>
</evidence>
<evidence type="ECO:0000256" key="2">
    <source>
        <dbReference type="SAM" id="Phobius"/>
    </source>
</evidence>
<feature type="transmembrane region" description="Helical" evidence="2">
    <location>
        <begin position="544"/>
        <end position="563"/>
    </location>
</feature>
<evidence type="ECO:0000313" key="4">
    <source>
        <dbReference type="Proteomes" id="UP000637628"/>
    </source>
</evidence>
<feature type="transmembrane region" description="Helical" evidence="2">
    <location>
        <begin position="575"/>
        <end position="599"/>
    </location>
</feature>
<feature type="transmembrane region" description="Helical" evidence="2">
    <location>
        <begin position="448"/>
        <end position="468"/>
    </location>
</feature>
<keyword evidence="4" id="KW-1185">Reference proteome</keyword>
<dbReference type="RefSeq" id="WP_203726826.1">
    <property type="nucleotide sequence ID" value="NZ_BAAATX010000025.1"/>
</dbReference>
<keyword evidence="2" id="KW-0472">Membrane</keyword>
<name>A0ABQ3YUD7_9ACTN</name>
<keyword evidence="2" id="KW-0812">Transmembrane</keyword>
<reference evidence="3 4" key="1">
    <citation type="submission" date="2021-01" db="EMBL/GenBank/DDBJ databases">
        <title>Whole genome shotgun sequence of Actinoplanes durhamensis NBRC 14914.</title>
        <authorList>
            <person name="Komaki H."/>
            <person name="Tamura T."/>
        </authorList>
    </citation>
    <scope>NUCLEOTIDE SEQUENCE [LARGE SCALE GENOMIC DNA]</scope>
    <source>
        <strain evidence="3 4">NBRC 14914</strain>
    </source>
</reference>
<protein>
    <recommendedName>
        <fullName evidence="5">Integral membrane protein</fullName>
    </recommendedName>
</protein>
<gene>
    <name evidence="3" type="ORF">Adu01nite_25700</name>
</gene>